<accession>A0A1H9MN74</accession>
<name>A0A1H9MN74_9GAMM</name>
<feature type="compositionally biased region" description="Basic and acidic residues" evidence="1">
    <location>
        <begin position="16"/>
        <end position="41"/>
    </location>
</feature>
<evidence type="ECO:0000256" key="1">
    <source>
        <dbReference type="SAM" id="MobiDB-lite"/>
    </source>
</evidence>
<feature type="compositionally biased region" description="Gly residues" evidence="1">
    <location>
        <begin position="1"/>
        <end position="11"/>
    </location>
</feature>
<gene>
    <name evidence="2" type="ORF">SAMN04244573_03198</name>
</gene>
<proteinExistence type="predicted"/>
<feature type="region of interest" description="Disordered" evidence="1">
    <location>
        <begin position="1"/>
        <end position="41"/>
    </location>
</feature>
<dbReference type="AlphaFoldDB" id="A0A1H9MN74"/>
<dbReference type="EMBL" id="FOFJ01000036">
    <property type="protein sequence ID" value="SER25078.1"/>
    <property type="molecule type" value="Genomic_DNA"/>
</dbReference>
<evidence type="ECO:0000313" key="3">
    <source>
        <dbReference type="Proteomes" id="UP000199267"/>
    </source>
</evidence>
<evidence type="ECO:0000313" key="2">
    <source>
        <dbReference type="EMBL" id="SER25078.1"/>
    </source>
</evidence>
<sequence length="66" mass="7223">MFSDGIFGGSGLHPLEGVRQEVREAREEAKREAGSAAELRGELRAQQQELARLLMTQGRQADEPSA</sequence>
<protein>
    <submittedName>
        <fullName evidence="2">Uncharacterized protein</fullName>
    </submittedName>
</protein>
<dbReference type="Proteomes" id="UP000199267">
    <property type="component" value="Unassembled WGS sequence"/>
</dbReference>
<dbReference type="RefSeq" id="WP_090623767.1">
    <property type="nucleotide sequence ID" value="NZ_FOFJ01000036.1"/>
</dbReference>
<reference evidence="2 3" key="1">
    <citation type="submission" date="2016-10" db="EMBL/GenBank/DDBJ databases">
        <authorList>
            <person name="de Groot N.N."/>
        </authorList>
    </citation>
    <scope>NUCLEOTIDE SEQUENCE [LARGE SCALE GENOMIC DNA]</scope>
    <source>
        <strain evidence="2 3">DSM 378</strain>
    </source>
</reference>
<organism evidence="2 3">
    <name type="scientific">Azotobacter beijerinckii</name>
    <dbReference type="NCBI Taxonomy" id="170623"/>
    <lineage>
        <taxon>Bacteria</taxon>
        <taxon>Pseudomonadati</taxon>
        <taxon>Pseudomonadota</taxon>
        <taxon>Gammaproteobacteria</taxon>
        <taxon>Pseudomonadales</taxon>
        <taxon>Pseudomonadaceae</taxon>
        <taxon>Azotobacter</taxon>
    </lineage>
</organism>